<feature type="region of interest" description="Disordered" evidence="7">
    <location>
        <begin position="65"/>
        <end position="92"/>
    </location>
</feature>
<dbReference type="PROSITE" id="PS50048">
    <property type="entry name" value="ZN2_CY6_FUNGAL_2"/>
    <property type="match status" value="1"/>
</dbReference>
<dbReference type="AlphaFoldDB" id="A0A1L9TUF6"/>
<dbReference type="SUPFAM" id="SSF57701">
    <property type="entry name" value="Zn2/Cys6 DNA-binding domain"/>
    <property type="match status" value="1"/>
</dbReference>
<name>A0A1L9TUF6_9EURO</name>
<dbReference type="InterPro" id="IPR036864">
    <property type="entry name" value="Zn2-C6_fun-type_DNA-bd_sf"/>
</dbReference>
<dbReference type="InterPro" id="IPR051711">
    <property type="entry name" value="Stress_Response_Reg"/>
</dbReference>
<reference evidence="10" key="1">
    <citation type="journal article" date="2017" name="Genome Biol.">
        <title>Comparative genomics reveals high biological diversity and specific adaptations in the industrially and medically important fungal genus Aspergillus.</title>
        <authorList>
            <person name="de Vries R.P."/>
            <person name="Riley R."/>
            <person name="Wiebenga A."/>
            <person name="Aguilar-Osorio G."/>
            <person name="Amillis S."/>
            <person name="Uchima C.A."/>
            <person name="Anderluh G."/>
            <person name="Asadollahi M."/>
            <person name="Askin M."/>
            <person name="Barry K."/>
            <person name="Battaglia E."/>
            <person name="Bayram O."/>
            <person name="Benocci T."/>
            <person name="Braus-Stromeyer S.A."/>
            <person name="Caldana C."/>
            <person name="Canovas D."/>
            <person name="Cerqueira G.C."/>
            <person name="Chen F."/>
            <person name="Chen W."/>
            <person name="Choi C."/>
            <person name="Clum A."/>
            <person name="Dos Santos R.A."/>
            <person name="Damasio A.R."/>
            <person name="Diallinas G."/>
            <person name="Emri T."/>
            <person name="Fekete E."/>
            <person name="Flipphi M."/>
            <person name="Freyberg S."/>
            <person name="Gallo A."/>
            <person name="Gournas C."/>
            <person name="Habgood R."/>
            <person name="Hainaut M."/>
            <person name="Harispe M.L."/>
            <person name="Henrissat B."/>
            <person name="Hilden K.S."/>
            <person name="Hope R."/>
            <person name="Hossain A."/>
            <person name="Karabika E."/>
            <person name="Karaffa L."/>
            <person name="Karanyi Z."/>
            <person name="Krasevec N."/>
            <person name="Kuo A."/>
            <person name="Kusch H."/>
            <person name="LaButti K."/>
            <person name="Lagendijk E.L."/>
            <person name="Lapidus A."/>
            <person name="Levasseur A."/>
            <person name="Lindquist E."/>
            <person name="Lipzen A."/>
            <person name="Logrieco A.F."/>
            <person name="MacCabe A."/>
            <person name="Maekelae M.R."/>
            <person name="Malavazi I."/>
            <person name="Melin P."/>
            <person name="Meyer V."/>
            <person name="Mielnichuk N."/>
            <person name="Miskei M."/>
            <person name="Molnar A.P."/>
            <person name="Mule G."/>
            <person name="Ngan C.Y."/>
            <person name="Orejas M."/>
            <person name="Orosz E."/>
            <person name="Ouedraogo J.P."/>
            <person name="Overkamp K.M."/>
            <person name="Park H.-S."/>
            <person name="Perrone G."/>
            <person name="Piumi F."/>
            <person name="Punt P.J."/>
            <person name="Ram A.F."/>
            <person name="Ramon A."/>
            <person name="Rauscher S."/>
            <person name="Record E."/>
            <person name="Riano-Pachon D.M."/>
            <person name="Robert V."/>
            <person name="Roehrig J."/>
            <person name="Ruller R."/>
            <person name="Salamov A."/>
            <person name="Salih N.S."/>
            <person name="Samson R.A."/>
            <person name="Sandor E."/>
            <person name="Sanguinetti M."/>
            <person name="Schuetze T."/>
            <person name="Sepcic K."/>
            <person name="Shelest E."/>
            <person name="Sherlock G."/>
            <person name="Sophianopoulou V."/>
            <person name="Squina F.M."/>
            <person name="Sun H."/>
            <person name="Susca A."/>
            <person name="Todd R.B."/>
            <person name="Tsang A."/>
            <person name="Unkles S.E."/>
            <person name="van de Wiele N."/>
            <person name="van Rossen-Uffink D."/>
            <person name="Oliveira J.V."/>
            <person name="Vesth T.C."/>
            <person name="Visser J."/>
            <person name="Yu J.-H."/>
            <person name="Zhou M."/>
            <person name="Andersen M.R."/>
            <person name="Archer D.B."/>
            <person name="Baker S.E."/>
            <person name="Benoit I."/>
            <person name="Brakhage A.A."/>
            <person name="Braus G.H."/>
            <person name="Fischer R."/>
            <person name="Frisvad J.C."/>
            <person name="Goldman G.H."/>
            <person name="Houbraken J."/>
            <person name="Oakley B."/>
            <person name="Pocsi I."/>
            <person name="Scazzocchio C."/>
            <person name="Seiboth B."/>
            <person name="vanKuyk P.A."/>
            <person name="Wortman J."/>
            <person name="Dyer P.S."/>
            <person name="Grigoriev I.V."/>
        </authorList>
    </citation>
    <scope>NUCLEOTIDE SEQUENCE [LARGE SCALE GENOMIC DNA]</scope>
    <source>
        <strain evidence="10">CBS 593.65</strain>
    </source>
</reference>
<feature type="region of interest" description="Disordered" evidence="7">
    <location>
        <begin position="116"/>
        <end position="142"/>
    </location>
</feature>
<organism evidence="9 10">
    <name type="scientific">Aspergillus sydowii CBS 593.65</name>
    <dbReference type="NCBI Taxonomy" id="1036612"/>
    <lineage>
        <taxon>Eukaryota</taxon>
        <taxon>Fungi</taxon>
        <taxon>Dikarya</taxon>
        <taxon>Ascomycota</taxon>
        <taxon>Pezizomycotina</taxon>
        <taxon>Eurotiomycetes</taxon>
        <taxon>Eurotiomycetidae</taxon>
        <taxon>Eurotiales</taxon>
        <taxon>Aspergillaceae</taxon>
        <taxon>Aspergillus</taxon>
        <taxon>Aspergillus subgen. Nidulantes</taxon>
    </lineage>
</organism>
<keyword evidence="3" id="KW-0805">Transcription regulation</keyword>
<dbReference type="Gene3D" id="4.10.240.10">
    <property type="entry name" value="Zn(2)-C6 fungal-type DNA-binding domain"/>
    <property type="match status" value="1"/>
</dbReference>
<feature type="compositionally biased region" description="Polar residues" evidence="7">
    <location>
        <begin position="126"/>
        <end position="136"/>
    </location>
</feature>
<evidence type="ECO:0000313" key="10">
    <source>
        <dbReference type="Proteomes" id="UP000184356"/>
    </source>
</evidence>
<dbReference type="InterPro" id="IPR001138">
    <property type="entry name" value="Zn2Cys6_DnaBD"/>
</dbReference>
<keyword evidence="2" id="KW-0479">Metal-binding</keyword>
<dbReference type="GO" id="GO:0008270">
    <property type="term" value="F:zinc ion binding"/>
    <property type="evidence" value="ECO:0007669"/>
    <property type="project" value="InterPro"/>
</dbReference>
<evidence type="ECO:0000256" key="5">
    <source>
        <dbReference type="ARBA" id="ARBA00023163"/>
    </source>
</evidence>
<accession>A0A1L9TUF6</accession>
<keyword evidence="6" id="KW-0539">Nucleus</keyword>
<dbReference type="GO" id="GO:0005634">
    <property type="term" value="C:nucleus"/>
    <property type="evidence" value="ECO:0007669"/>
    <property type="project" value="UniProtKB-SubCell"/>
</dbReference>
<dbReference type="PANTHER" id="PTHR47540">
    <property type="entry name" value="THIAMINE REPRESSIBLE GENES REGULATORY PROTEIN THI5"/>
    <property type="match status" value="1"/>
</dbReference>
<evidence type="ECO:0000256" key="3">
    <source>
        <dbReference type="ARBA" id="ARBA00023015"/>
    </source>
</evidence>
<gene>
    <name evidence="9" type="ORF">ASPSYDRAFT_86627</name>
</gene>
<feature type="compositionally biased region" description="Basic and acidic residues" evidence="7">
    <location>
        <begin position="70"/>
        <end position="92"/>
    </location>
</feature>
<evidence type="ECO:0000256" key="6">
    <source>
        <dbReference type="ARBA" id="ARBA00023242"/>
    </source>
</evidence>
<evidence type="ECO:0000256" key="4">
    <source>
        <dbReference type="ARBA" id="ARBA00023125"/>
    </source>
</evidence>
<dbReference type="PROSITE" id="PS00463">
    <property type="entry name" value="ZN2_CY6_FUNGAL_1"/>
    <property type="match status" value="1"/>
</dbReference>
<keyword evidence="10" id="KW-1185">Reference proteome</keyword>
<dbReference type="VEuPathDB" id="FungiDB:ASPSYDRAFT_86627"/>
<dbReference type="PANTHER" id="PTHR47540:SF6">
    <property type="entry name" value="ZN(II)2CYS6 TRANSCRIPTION FACTOR (EUROFUNG)"/>
    <property type="match status" value="1"/>
</dbReference>
<evidence type="ECO:0000259" key="8">
    <source>
        <dbReference type="PROSITE" id="PS50048"/>
    </source>
</evidence>
<feature type="domain" description="Zn(2)-C6 fungal-type" evidence="8">
    <location>
        <begin position="11"/>
        <end position="40"/>
    </location>
</feature>
<dbReference type="EMBL" id="KV878583">
    <property type="protein sequence ID" value="OJJ62978.1"/>
    <property type="molecule type" value="Genomic_DNA"/>
</dbReference>
<comment type="subcellular location">
    <subcellularLocation>
        <location evidence="1">Nucleus</location>
    </subcellularLocation>
</comment>
<evidence type="ECO:0000313" key="9">
    <source>
        <dbReference type="EMBL" id="OJJ62978.1"/>
    </source>
</evidence>
<dbReference type="Proteomes" id="UP000184356">
    <property type="component" value="Unassembled WGS sequence"/>
</dbReference>
<dbReference type="STRING" id="1036612.A0A1L9TUF6"/>
<keyword evidence="5" id="KW-0804">Transcription</keyword>
<dbReference type="Pfam" id="PF00172">
    <property type="entry name" value="Zn_clus"/>
    <property type="match status" value="1"/>
</dbReference>
<dbReference type="CDD" id="cd00067">
    <property type="entry name" value="GAL4"/>
    <property type="match status" value="1"/>
</dbReference>
<dbReference type="RefSeq" id="XP_040706784.1">
    <property type="nucleotide sequence ID" value="XM_040851699.1"/>
</dbReference>
<evidence type="ECO:0000256" key="7">
    <source>
        <dbReference type="SAM" id="MobiDB-lite"/>
    </source>
</evidence>
<dbReference type="SMART" id="SM00066">
    <property type="entry name" value="GAL4"/>
    <property type="match status" value="1"/>
</dbReference>
<dbReference type="SMART" id="SM00906">
    <property type="entry name" value="Fungal_trans"/>
    <property type="match status" value="1"/>
</dbReference>
<protein>
    <recommendedName>
        <fullName evidence="8">Zn(2)-C6 fungal-type domain-containing protein</fullName>
    </recommendedName>
</protein>
<dbReference type="GeneID" id="63767772"/>
<keyword evidence="4" id="KW-0238">DNA-binding</keyword>
<dbReference type="GO" id="GO:0043565">
    <property type="term" value="F:sequence-specific DNA binding"/>
    <property type="evidence" value="ECO:0007669"/>
    <property type="project" value="TreeGrafter"/>
</dbReference>
<sequence>MRRFKGRSANACHYCRTQKVKCSGERPCTRCQTSDRDCIFPSKDRLVTVPETYVRTLQNELNRIRQSSLAERDTPIRRSAERQRPHDANPERLIENSTTEYFVSKLKGACSVIEPAQSREHASPETAASISRSGPSHNHHRQHTISNYTYVPLDYETSNAKVAVKLPPYSYALYLLNQFETFIGSNYHWYHRQNFHDKMETTYNSPHKQSVDKAWLCCFSVVLALGESYTCRVAPSFIIDETAASNSNTQISQDAGQAVAPPGIELFKQGLLLLKPSYEEPTIEQIEALNLIAFYSYSLNRRRTAYAYAGMALRLAKIMGLPTTPDPRDIEPVELEHRKRVWWTTICMDLMTCTELSIEPTDGFDVDRTGFPDNSSLSSMDAREAFSDPQYLTAQLKLHRIKYRIIERISELRSGDADETHRLLVPCLEALRYWRLEFHASLEYAEDGGFAESTLARPEMRTIASILMRYNQCYILLLRPLLLKQLSSLVKEQAPLGNNSSDLVSLNAECLRAARDNSLIQIALHKCHKIAKFGFWESLHIFSSLTIQIISNFIIEKSPASFPSTEAKSSYQAVRDLLGEMAQVGNLASRDHELMIRDIEGLFATGPLGSIGPTTDDIGDLAAWGDLLDFGNTGFDAAIFDAFPSSLENF</sequence>
<dbReference type="CDD" id="cd12148">
    <property type="entry name" value="fungal_TF_MHR"/>
    <property type="match status" value="1"/>
</dbReference>
<dbReference type="Pfam" id="PF04082">
    <property type="entry name" value="Fungal_trans"/>
    <property type="match status" value="1"/>
</dbReference>
<dbReference type="InterPro" id="IPR007219">
    <property type="entry name" value="XnlR_reg_dom"/>
</dbReference>
<dbReference type="GO" id="GO:0045944">
    <property type="term" value="P:positive regulation of transcription by RNA polymerase II"/>
    <property type="evidence" value="ECO:0007669"/>
    <property type="project" value="TreeGrafter"/>
</dbReference>
<evidence type="ECO:0000256" key="2">
    <source>
        <dbReference type="ARBA" id="ARBA00022723"/>
    </source>
</evidence>
<dbReference type="GO" id="GO:0000981">
    <property type="term" value="F:DNA-binding transcription factor activity, RNA polymerase II-specific"/>
    <property type="evidence" value="ECO:0007669"/>
    <property type="project" value="InterPro"/>
</dbReference>
<evidence type="ECO:0000256" key="1">
    <source>
        <dbReference type="ARBA" id="ARBA00004123"/>
    </source>
</evidence>
<dbReference type="GO" id="GO:0006351">
    <property type="term" value="P:DNA-templated transcription"/>
    <property type="evidence" value="ECO:0007669"/>
    <property type="project" value="InterPro"/>
</dbReference>
<proteinExistence type="predicted"/>
<dbReference type="OrthoDB" id="3266505at2759"/>